<proteinExistence type="predicted"/>
<dbReference type="STRING" id="408657.SAMN04487995_2241"/>
<reference evidence="1 2" key="1">
    <citation type="submission" date="2016-10" db="EMBL/GenBank/DDBJ databases">
        <authorList>
            <person name="de Groot N.N."/>
        </authorList>
    </citation>
    <scope>NUCLEOTIDE SEQUENCE [LARGE SCALE GENOMIC DNA]</scope>
    <source>
        <strain evidence="1 2">DSM 19938</strain>
    </source>
</reference>
<accession>A0A1H6TGU1</accession>
<evidence type="ECO:0000313" key="1">
    <source>
        <dbReference type="EMBL" id="SEI79248.1"/>
    </source>
</evidence>
<dbReference type="EMBL" id="FNXY01000003">
    <property type="protein sequence ID" value="SEI79248.1"/>
    <property type="molecule type" value="Genomic_DNA"/>
</dbReference>
<protein>
    <submittedName>
        <fullName evidence="1">Uncharacterized protein</fullName>
    </submittedName>
</protein>
<organism evidence="1 2">
    <name type="scientific">Dyadobacter koreensis</name>
    <dbReference type="NCBI Taxonomy" id="408657"/>
    <lineage>
        <taxon>Bacteria</taxon>
        <taxon>Pseudomonadati</taxon>
        <taxon>Bacteroidota</taxon>
        <taxon>Cytophagia</taxon>
        <taxon>Cytophagales</taxon>
        <taxon>Spirosomataceae</taxon>
        <taxon>Dyadobacter</taxon>
    </lineage>
</organism>
<keyword evidence="2" id="KW-1185">Reference proteome</keyword>
<dbReference type="Proteomes" id="UP000199532">
    <property type="component" value="Unassembled WGS sequence"/>
</dbReference>
<sequence length="65" mass="7637">MGSDHLQNGWAKFKKLNSSDENFEKEILHIIDSHNRRANHFVTERMIRNAAIFSFILAFCQNCQI</sequence>
<evidence type="ECO:0000313" key="2">
    <source>
        <dbReference type="Proteomes" id="UP000199532"/>
    </source>
</evidence>
<gene>
    <name evidence="1" type="ORF">SAMN04487995_2241</name>
</gene>
<name>A0A1H6TGU1_9BACT</name>
<dbReference type="AlphaFoldDB" id="A0A1H6TGU1"/>